<reference evidence="3" key="1">
    <citation type="submission" date="2016-04" db="EMBL/GenBank/DDBJ databases">
        <title>Cephalotus genome sequencing.</title>
        <authorList>
            <person name="Fukushima K."/>
            <person name="Hasebe M."/>
            <person name="Fang X."/>
        </authorList>
    </citation>
    <scope>NUCLEOTIDE SEQUENCE [LARGE SCALE GENOMIC DNA]</scope>
    <source>
        <strain evidence="3">cv. St1</strain>
    </source>
</reference>
<evidence type="ECO:0000313" key="3">
    <source>
        <dbReference type="Proteomes" id="UP000187406"/>
    </source>
</evidence>
<feature type="domain" description="Tf2-1-like SH3-like" evidence="1">
    <location>
        <begin position="62"/>
        <end position="122"/>
    </location>
</feature>
<dbReference type="EMBL" id="BDDD01000287">
    <property type="protein sequence ID" value="GAV63002.1"/>
    <property type="molecule type" value="Genomic_DNA"/>
</dbReference>
<dbReference type="AlphaFoldDB" id="A0A1Q3B5G1"/>
<organism evidence="2 3">
    <name type="scientific">Cephalotus follicularis</name>
    <name type="common">Albany pitcher plant</name>
    <dbReference type="NCBI Taxonomy" id="3775"/>
    <lineage>
        <taxon>Eukaryota</taxon>
        <taxon>Viridiplantae</taxon>
        <taxon>Streptophyta</taxon>
        <taxon>Embryophyta</taxon>
        <taxon>Tracheophyta</taxon>
        <taxon>Spermatophyta</taxon>
        <taxon>Magnoliopsida</taxon>
        <taxon>eudicotyledons</taxon>
        <taxon>Gunneridae</taxon>
        <taxon>Pentapetalae</taxon>
        <taxon>rosids</taxon>
        <taxon>fabids</taxon>
        <taxon>Oxalidales</taxon>
        <taxon>Cephalotaceae</taxon>
        <taxon>Cephalotus</taxon>
    </lineage>
</organism>
<dbReference type="PANTHER" id="PTHR35046:SF26">
    <property type="entry name" value="RNA-DIRECTED DNA POLYMERASE"/>
    <property type="match status" value="1"/>
</dbReference>
<dbReference type="OrthoDB" id="909585at2759"/>
<protein>
    <recommendedName>
        <fullName evidence="1">Tf2-1-like SH3-like domain-containing protein</fullName>
    </recommendedName>
</protein>
<evidence type="ECO:0000313" key="2">
    <source>
        <dbReference type="EMBL" id="GAV63002.1"/>
    </source>
</evidence>
<dbReference type="InParanoid" id="A0A1Q3B5G1"/>
<dbReference type="InterPro" id="IPR056924">
    <property type="entry name" value="SH3_Tf2-1"/>
</dbReference>
<evidence type="ECO:0000259" key="1">
    <source>
        <dbReference type="Pfam" id="PF24626"/>
    </source>
</evidence>
<sequence length="141" mass="16588">MRSKLRKKEKKESLFLSGEHVERALHKKKLHEQIQTQIEKFNEIYKNKANKLRKKAEFHPEDLVWIHLRKERFPSKRKSKLAPWTTGPFEVLERIGNNAYKINLPGEYGVSATFNIGNLSPFLEDDHFLNLRSNPQPPIEG</sequence>
<keyword evidence="3" id="KW-1185">Reference proteome</keyword>
<dbReference type="PANTHER" id="PTHR35046">
    <property type="entry name" value="ZINC KNUCKLE (CCHC-TYPE) FAMILY PROTEIN"/>
    <property type="match status" value="1"/>
</dbReference>
<accession>A0A1Q3B5G1</accession>
<proteinExistence type="predicted"/>
<comment type="caution">
    <text evidence="2">The sequence shown here is derived from an EMBL/GenBank/DDBJ whole genome shotgun (WGS) entry which is preliminary data.</text>
</comment>
<dbReference type="Pfam" id="PF24626">
    <property type="entry name" value="SH3_Tf2-1"/>
    <property type="match status" value="1"/>
</dbReference>
<name>A0A1Q3B5G1_CEPFO</name>
<dbReference type="Proteomes" id="UP000187406">
    <property type="component" value="Unassembled WGS sequence"/>
</dbReference>
<gene>
    <name evidence="2" type="ORF">CFOL_v3_06524</name>
</gene>